<reference evidence="7 8" key="1">
    <citation type="journal article" date="2014" name="Int. J. Syst. Evol. Microbiol.">
        <title>Complete genome sequence of Corynebacterium casei LMG S-19264T (=DSM 44701T), isolated from a smear-ripened cheese.</title>
        <authorList>
            <consortium name="US DOE Joint Genome Institute (JGI-PGF)"/>
            <person name="Walter F."/>
            <person name="Albersmeier A."/>
            <person name="Kalinowski J."/>
            <person name="Ruckert C."/>
        </authorList>
    </citation>
    <scope>NUCLEOTIDE SEQUENCE [LARGE SCALE GENOMIC DNA]</scope>
    <source>
        <strain evidence="7 8">CGMCC 1.15286</strain>
    </source>
</reference>
<dbReference type="InterPro" id="IPR002491">
    <property type="entry name" value="ABC_transptr_periplasmic_BD"/>
</dbReference>
<feature type="signal peptide" evidence="5">
    <location>
        <begin position="1"/>
        <end position="20"/>
    </location>
</feature>
<comment type="caution">
    <text evidence="7">The sequence shown here is derived from an EMBL/GenBank/DDBJ whole genome shotgun (WGS) entry which is preliminary data.</text>
</comment>
<evidence type="ECO:0000313" key="7">
    <source>
        <dbReference type="EMBL" id="GGG64559.1"/>
    </source>
</evidence>
<dbReference type="AlphaFoldDB" id="A0A917LX00"/>
<dbReference type="EMBL" id="BMHY01000003">
    <property type="protein sequence ID" value="GGG64559.1"/>
    <property type="molecule type" value="Genomic_DNA"/>
</dbReference>
<name>A0A917LX00_9BACL</name>
<dbReference type="Proteomes" id="UP000600247">
    <property type="component" value="Unassembled WGS sequence"/>
</dbReference>
<gene>
    <name evidence="7" type="primary">fhuD</name>
    <name evidence="7" type="ORF">GCM10010918_18320</name>
</gene>
<evidence type="ECO:0000256" key="3">
    <source>
        <dbReference type="ARBA" id="ARBA00022448"/>
    </source>
</evidence>
<evidence type="ECO:0000256" key="1">
    <source>
        <dbReference type="ARBA" id="ARBA00004196"/>
    </source>
</evidence>
<dbReference type="PANTHER" id="PTHR30532:SF26">
    <property type="entry name" value="IRON(3+)-HYDROXAMATE-BINDING PROTEIN FHUD"/>
    <property type="match status" value="1"/>
</dbReference>
<feature type="domain" description="Fe/B12 periplasmic-binding" evidence="6">
    <location>
        <begin position="63"/>
        <end position="328"/>
    </location>
</feature>
<evidence type="ECO:0000256" key="4">
    <source>
        <dbReference type="ARBA" id="ARBA00022729"/>
    </source>
</evidence>
<comment type="similarity">
    <text evidence="2">Belongs to the bacterial solute-binding protein 8 family.</text>
</comment>
<keyword evidence="3" id="KW-0813">Transport</keyword>
<dbReference type="GO" id="GO:0030288">
    <property type="term" value="C:outer membrane-bounded periplasmic space"/>
    <property type="evidence" value="ECO:0007669"/>
    <property type="project" value="TreeGrafter"/>
</dbReference>
<evidence type="ECO:0000259" key="6">
    <source>
        <dbReference type="PROSITE" id="PS50983"/>
    </source>
</evidence>
<keyword evidence="8" id="KW-1185">Reference proteome</keyword>
<proteinExistence type="inferred from homology"/>
<dbReference type="PROSITE" id="PS50983">
    <property type="entry name" value="FE_B12_PBP"/>
    <property type="match status" value="1"/>
</dbReference>
<dbReference type="InterPro" id="IPR051313">
    <property type="entry name" value="Bact_iron-sidero_bind"/>
</dbReference>
<organism evidence="7 8">
    <name type="scientific">Paenibacillus radicis</name>
    <name type="common">ex Gao et al. 2016</name>
    <dbReference type="NCBI Taxonomy" id="1737354"/>
    <lineage>
        <taxon>Bacteria</taxon>
        <taxon>Bacillati</taxon>
        <taxon>Bacillota</taxon>
        <taxon>Bacilli</taxon>
        <taxon>Bacillales</taxon>
        <taxon>Paenibacillaceae</taxon>
        <taxon>Paenibacillus</taxon>
    </lineage>
</organism>
<dbReference type="GO" id="GO:1901678">
    <property type="term" value="P:iron coordination entity transport"/>
    <property type="evidence" value="ECO:0007669"/>
    <property type="project" value="UniProtKB-ARBA"/>
</dbReference>
<evidence type="ECO:0000313" key="8">
    <source>
        <dbReference type="Proteomes" id="UP000600247"/>
    </source>
</evidence>
<protein>
    <submittedName>
        <fullName evidence="7">Iron(3+)-hydroxamate-binding protein FhuD</fullName>
    </submittedName>
</protein>
<accession>A0A917LX00</accession>
<keyword evidence="4 5" id="KW-0732">Signal</keyword>
<dbReference type="PANTHER" id="PTHR30532">
    <property type="entry name" value="IRON III DICITRATE-BINDING PERIPLASMIC PROTEIN"/>
    <property type="match status" value="1"/>
</dbReference>
<comment type="subcellular location">
    <subcellularLocation>
        <location evidence="1">Cell envelope</location>
    </subcellularLocation>
</comment>
<dbReference type="Gene3D" id="3.40.50.1980">
    <property type="entry name" value="Nitrogenase molybdenum iron protein domain"/>
    <property type="match status" value="2"/>
</dbReference>
<sequence length="328" mass="37029">MIKRFTLLLGAALIFCIAAACSNTPVKQEQKQEQEETPAANQSETRVMKDMFGGVTIPVKPKNLLVSSSNYAEYLIEMGVAPQYALVVPEIEPDYRKPYLEKNGVELITTQQYDFNYEKLLSLSPDLIIVPGQGMEKNVYDELSKIAPTVALDANSGMHIAMSKLAELFDKKAESDKVLAEFDKKAAEAKEKIHQAIGDKTVLVLRVEPRRYRYLGPKSEDDVSKFFYETLGLKSPELIKDSTEWFTPLSLELLPEINPDYVFLEKRSMEDYDSSDSLKELEDSSLWKHLDAVKNKGIFPLRTNDFIQAKGPIGTSMLIDYIVEKLVP</sequence>
<feature type="chain" id="PRO_5039095575" evidence="5">
    <location>
        <begin position="21"/>
        <end position="328"/>
    </location>
</feature>
<evidence type="ECO:0000256" key="5">
    <source>
        <dbReference type="SAM" id="SignalP"/>
    </source>
</evidence>
<dbReference type="RefSeq" id="WP_188888648.1">
    <property type="nucleotide sequence ID" value="NZ_BMHY01000003.1"/>
</dbReference>
<dbReference type="PROSITE" id="PS51257">
    <property type="entry name" value="PROKAR_LIPOPROTEIN"/>
    <property type="match status" value="1"/>
</dbReference>
<evidence type="ECO:0000256" key="2">
    <source>
        <dbReference type="ARBA" id="ARBA00008814"/>
    </source>
</evidence>
<dbReference type="SUPFAM" id="SSF53807">
    <property type="entry name" value="Helical backbone' metal receptor"/>
    <property type="match status" value="1"/>
</dbReference>
<dbReference type="Pfam" id="PF01497">
    <property type="entry name" value="Peripla_BP_2"/>
    <property type="match status" value="1"/>
</dbReference>